<dbReference type="Pfam" id="PF06210">
    <property type="entry name" value="DUF1003"/>
    <property type="match status" value="1"/>
</dbReference>
<sequence length="233" mass="26770">MKNNSTFKSAISNIDFPISEKIYGKSIHDPILGLIVKDHPSFCDDDCIAVEELNQYRQKYISNYLSTEIGALSDLEKNVISSLKEDKSIVSIVEDEVETRSIGQKIADQVADFGGSWTFIISFLAFIIIWIGSNVYILVNKGFDPYPFILLNLILSCIAALQAPVIMMSQNRQEEKDRNRAKKDYMINLKSELEIRMIHDKIDHLIMHQQQELIEIQKVQIEMMNDILNKIKK</sequence>
<reference evidence="2 3" key="1">
    <citation type="submission" date="2016-11" db="EMBL/GenBank/DDBJ databases">
        <title>Whole genomes of Flavobacteriaceae.</title>
        <authorList>
            <person name="Stine C."/>
            <person name="Li C."/>
            <person name="Tadesse D."/>
        </authorList>
    </citation>
    <scope>NUCLEOTIDE SEQUENCE [LARGE SCALE GENOMIC DNA]</scope>
    <source>
        <strain evidence="2 3">CCUG 59446</strain>
    </source>
</reference>
<dbReference type="Proteomes" id="UP000198336">
    <property type="component" value="Unassembled WGS sequence"/>
</dbReference>
<dbReference type="PANTHER" id="PTHR41386:SF1">
    <property type="entry name" value="MEMBRANE PROTEIN"/>
    <property type="match status" value="1"/>
</dbReference>
<dbReference type="RefSeq" id="WP_089052393.1">
    <property type="nucleotide sequence ID" value="NZ_JBGGGN010000002.1"/>
</dbReference>
<keyword evidence="1" id="KW-0472">Membrane</keyword>
<evidence type="ECO:0000313" key="2">
    <source>
        <dbReference type="EMBL" id="OXB03511.1"/>
    </source>
</evidence>
<dbReference type="EMBL" id="MUHA01000001">
    <property type="protein sequence ID" value="OXB03511.1"/>
    <property type="molecule type" value="Genomic_DNA"/>
</dbReference>
<evidence type="ECO:0000313" key="3">
    <source>
        <dbReference type="Proteomes" id="UP000198336"/>
    </source>
</evidence>
<comment type="caution">
    <text evidence="2">The sequence shown here is derived from an EMBL/GenBank/DDBJ whole genome shotgun (WGS) entry which is preliminary data.</text>
</comment>
<feature type="transmembrane region" description="Helical" evidence="1">
    <location>
        <begin position="117"/>
        <end position="139"/>
    </location>
</feature>
<evidence type="ECO:0000256" key="1">
    <source>
        <dbReference type="SAM" id="Phobius"/>
    </source>
</evidence>
<keyword evidence="1" id="KW-1133">Transmembrane helix</keyword>
<protein>
    <recommendedName>
        <fullName evidence="4">Cyclic nucleotide-binding protein</fullName>
    </recommendedName>
</protein>
<proteinExistence type="predicted"/>
<gene>
    <name evidence="2" type="ORF">B0A75_00815</name>
</gene>
<dbReference type="AlphaFoldDB" id="A0A226IC14"/>
<keyword evidence="3" id="KW-1185">Reference proteome</keyword>
<dbReference type="InterPro" id="IPR010406">
    <property type="entry name" value="DUF1003"/>
</dbReference>
<accession>A0A226IC14</accession>
<organism evidence="2 3">
    <name type="scientific">Flavobacterium oncorhynchi</name>
    <dbReference type="NCBI Taxonomy" id="728056"/>
    <lineage>
        <taxon>Bacteria</taxon>
        <taxon>Pseudomonadati</taxon>
        <taxon>Bacteroidota</taxon>
        <taxon>Flavobacteriia</taxon>
        <taxon>Flavobacteriales</taxon>
        <taxon>Flavobacteriaceae</taxon>
        <taxon>Flavobacterium</taxon>
    </lineage>
</organism>
<dbReference type="PANTHER" id="PTHR41386">
    <property type="entry name" value="INTEGRAL MEMBRANE PROTEIN-RELATED"/>
    <property type="match status" value="1"/>
</dbReference>
<keyword evidence="1" id="KW-0812">Transmembrane</keyword>
<evidence type="ECO:0008006" key="4">
    <source>
        <dbReference type="Google" id="ProtNLM"/>
    </source>
</evidence>
<name>A0A226IC14_9FLAO</name>
<feature type="transmembrane region" description="Helical" evidence="1">
    <location>
        <begin position="145"/>
        <end position="168"/>
    </location>
</feature>